<dbReference type="InterPro" id="IPR045708">
    <property type="entry name" value="DUF6064"/>
</dbReference>
<keyword evidence="1" id="KW-1133">Transmembrane helix</keyword>
<evidence type="ECO:0000313" key="2">
    <source>
        <dbReference type="EMBL" id="QNO45887.1"/>
    </source>
</evidence>
<gene>
    <name evidence="2" type="ORF">LAAKCKNM_00007</name>
</gene>
<organism evidence="2">
    <name type="scientific">Candidatus Methanogaster sp. ANME-2c ERB4</name>
    <dbReference type="NCBI Taxonomy" id="2759911"/>
    <lineage>
        <taxon>Archaea</taxon>
        <taxon>Methanobacteriati</taxon>
        <taxon>Methanobacteriota</taxon>
        <taxon>Stenosarchaea group</taxon>
        <taxon>Methanomicrobia</taxon>
        <taxon>Methanosarcinales</taxon>
        <taxon>ANME-2 cluster</taxon>
        <taxon>Candidatus Methanogasteraceae</taxon>
        <taxon>Candidatus Methanogaster</taxon>
    </lineage>
</organism>
<dbReference type="AlphaFoldDB" id="A0A7G9YD03"/>
<dbReference type="EMBL" id="MT631160">
    <property type="protein sequence ID" value="QNO45887.1"/>
    <property type="molecule type" value="Genomic_DNA"/>
</dbReference>
<proteinExistence type="predicted"/>
<sequence length="216" mass="24658">MITPEEWWGILGAYNTAIFPMQIITIIVAAILTYFLFAKPGTKTNSFIKAYLAFTFAWIGIVFYLILGKGLTGNYFWASLFIIIAILFVVDISAKRIEFRIPPTKWQKYLTIFLILCTFFYPLIGMLLGHYYPKMVILGTLPCPTTAFALTLLAAAIPKVDKKVYILLLFWAIPLPMFAQIPRFGVYEDSIMLVIGIYSLIMLVKNWKLIGKEINE</sequence>
<feature type="transmembrane region" description="Helical" evidence="1">
    <location>
        <begin position="17"/>
        <end position="38"/>
    </location>
</feature>
<feature type="transmembrane region" description="Helical" evidence="1">
    <location>
        <begin position="190"/>
        <end position="207"/>
    </location>
</feature>
<accession>A0A7G9YD03</accession>
<protein>
    <submittedName>
        <fullName evidence="2">Uncharacterized protein</fullName>
    </submittedName>
</protein>
<name>A0A7G9YD03_9EURY</name>
<keyword evidence="1" id="KW-0812">Transmembrane</keyword>
<evidence type="ECO:0000256" key="1">
    <source>
        <dbReference type="SAM" id="Phobius"/>
    </source>
</evidence>
<keyword evidence="1" id="KW-0472">Membrane</keyword>
<feature type="transmembrane region" description="Helical" evidence="1">
    <location>
        <begin position="164"/>
        <end position="184"/>
    </location>
</feature>
<reference evidence="2" key="1">
    <citation type="submission" date="2020-06" db="EMBL/GenBank/DDBJ databases">
        <title>Unique genomic features of the anaerobic methanotrophic archaea.</title>
        <authorList>
            <person name="Chadwick G.L."/>
            <person name="Skennerton C.T."/>
            <person name="Laso-Perez R."/>
            <person name="Leu A.O."/>
            <person name="Speth D.R."/>
            <person name="Yu H."/>
            <person name="Morgan-Lang C."/>
            <person name="Hatzenpichler R."/>
            <person name="Goudeau D."/>
            <person name="Malmstrom R."/>
            <person name="Brazelton W.J."/>
            <person name="Woyke T."/>
            <person name="Hallam S.J."/>
            <person name="Tyson G.W."/>
            <person name="Wegener G."/>
            <person name="Boetius A."/>
            <person name="Orphan V."/>
        </authorList>
    </citation>
    <scope>NUCLEOTIDE SEQUENCE</scope>
</reference>
<feature type="transmembrane region" description="Helical" evidence="1">
    <location>
        <begin position="74"/>
        <end position="94"/>
    </location>
</feature>
<feature type="transmembrane region" description="Helical" evidence="1">
    <location>
        <begin position="50"/>
        <end position="68"/>
    </location>
</feature>
<feature type="transmembrane region" description="Helical" evidence="1">
    <location>
        <begin position="106"/>
        <end position="129"/>
    </location>
</feature>
<dbReference type="Pfam" id="PF19540">
    <property type="entry name" value="DUF6064"/>
    <property type="match status" value="1"/>
</dbReference>
<feature type="transmembrane region" description="Helical" evidence="1">
    <location>
        <begin position="135"/>
        <end position="157"/>
    </location>
</feature>